<dbReference type="Proteomes" id="UP000197153">
    <property type="component" value="Chromosome 1"/>
</dbReference>
<evidence type="ECO:0000313" key="2">
    <source>
        <dbReference type="EMBL" id="ASG19548.1"/>
    </source>
</evidence>
<keyword evidence="3" id="KW-1185">Reference proteome</keyword>
<evidence type="ECO:0000313" key="3">
    <source>
        <dbReference type="Proteomes" id="UP000197153"/>
    </source>
</evidence>
<evidence type="ECO:0000259" key="1">
    <source>
        <dbReference type="Pfam" id="PF18660"/>
    </source>
</evidence>
<reference evidence="2 3" key="1">
    <citation type="submission" date="2017-06" db="EMBL/GenBank/DDBJ databases">
        <title>Complete genome sequence of Nitrospirillum amazonense strain CBAmC, an endophytic nitrogen-fixing and plant growth-promoting bacterium, isolated from sugarcane.</title>
        <authorList>
            <person name="Schwab S."/>
            <person name="dos Santos Teixeira K.R."/>
            <person name="Simoes Araujo J.L."/>
            <person name="Soares Vidal M."/>
            <person name="Borges de Freitas H.R."/>
            <person name="Rivello Crivelaro A.L."/>
            <person name="Bueno de Camargo Nunes A."/>
            <person name="dos Santos C.M."/>
            <person name="Palmeira da Silva Rosa D."/>
            <person name="da Silva Padilha D."/>
            <person name="da Silva E."/>
            <person name="Araujo Terra L."/>
            <person name="Soares Mendes V."/>
            <person name="Farinelli L."/>
            <person name="Magalhaes Cruz L."/>
            <person name="Baldani J.I."/>
        </authorList>
    </citation>
    <scope>NUCLEOTIDE SEQUENCE [LARGE SCALE GENOMIC DNA]</scope>
    <source>
        <strain evidence="2 3">CBAmC</strain>
    </source>
</reference>
<name>A0A248JNA0_9PROT</name>
<accession>A0A248JNA0</accession>
<protein>
    <recommendedName>
        <fullName evidence="1">Tsi6 domain-containing protein</fullName>
    </recommendedName>
</protein>
<dbReference type="KEGG" id="nao:Y958_00935"/>
<feature type="domain" description="Tsi6" evidence="1">
    <location>
        <begin position="60"/>
        <end position="138"/>
    </location>
</feature>
<dbReference type="AlphaFoldDB" id="A0A248JNA0"/>
<dbReference type="InterPro" id="IPR040818">
    <property type="entry name" value="Tsi6"/>
</dbReference>
<dbReference type="RefSeq" id="WP_088870545.1">
    <property type="nucleotide sequence ID" value="NZ_CP022110.1"/>
</dbReference>
<proteinExistence type="predicted"/>
<dbReference type="Pfam" id="PF18660">
    <property type="entry name" value="Tsi6"/>
    <property type="match status" value="1"/>
</dbReference>
<organism evidence="2 3">
    <name type="scientific">Nitrospirillum viridazoti CBAmc</name>
    <dbReference type="NCBI Taxonomy" id="1441467"/>
    <lineage>
        <taxon>Bacteria</taxon>
        <taxon>Pseudomonadati</taxon>
        <taxon>Pseudomonadota</taxon>
        <taxon>Alphaproteobacteria</taxon>
        <taxon>Rhodospirillales</taxon>
        <taxon>Azospirillaceae</taxon>
        <taxon>Nitrospirillum</taxon>
        <taxon>Nitrospirillum viridazoti</taxon>
    </lineage>
</organism>
<sequence length="146" mass="15454">MRKPPPFFEGRSVALGIGGNRGDAISLQSGGVTALREIVAVQSMAPAMMVSTTPISEPTSIQVSERALALAEARLAAAPEFSTYASLVAQLRYVLMALKGGERARLKEIIVGHYAVREFAESDPELAEALMAAQAIATRMGRGLKP</sequence>
<dbReference type="EMBL" id="CP022110">
    <property type="protein sequence ID" value="ASG19548.1"/>
    <property type="molecule type" value="Genomic_DNA"/>
</dbReference>
<gene>
    <name evidence="2" type="ORF">Y958_00935</name>
</gene>